<dbReference type="GO" id="GO:0006508">
    <property type="term" value="P:proteolysis"/>
    <property type="evidence" value="ECO:0007669"/>
    <property type="project" value="InterPro"/>
</dbReference>
<dbReference type="PRINTS" id="PR00722">
    <property type="entry name" value="CHYMOTRYPSIN"/>
</dbReference>
<dbReference type="SUPFAM" id="SSF50494">
    <property type="entry name" value="Trypsin-like serine proteases"/>
    <property type="match status" value="1"/>
</dbReference>
<gene>
    <name evidence="5" type="ORF">PSYICH_LOCUS3748</name>
</gene>
<dbReference type="InterPro" id="IPR043504">
    <property type="entry name" value="Peptidase_S1_PA_chymotrypsin"/>
</dbReference>
<dbReference type="InterPro" id="IPR009003">
    <property type="entry name" value="Peptidase_S1_PA"/>
</dbReference>
<accession>A0A9P0GAF3</accession>
<dbReference type="InterPro" id="IPR001254">
    <property type="entry name" value="Trypsin_dom"/>
</dbReference>
<dbReference type="CDD" id="cd00190">
    <property type="entry name" value="Tryp_SPc"/>
    <property type="match status" value="1"/>
</dbReference>
<evidence type="ECO:0000259" key="4">
    <source>
        <dbReference type="PROSITE" id="PS50240"/>
    </source>
</evidence>
<feature type="signal peptide" evidence="3">
    <location>
        <begin position="1"/>
        <end position="23"/>
    </location>
</feature>
<reference evidence="5" key="1">
    <citation type="submission" date="2022-01" db="EMBL/GenBank/DDBJ databases">
        <authorList>
            <person name="King R."/>
        </authorList>
    </citation>
    <scope>NUCLEOTIDE SEQUENCE</scope>
</reference>
<organism evidence="5 6">
    <name type="scientific">Psylliodes chrysocephalus</name>
    <dbReference type="NCBI Taxonomy" id="3402493"/>
    <lineage>
        <taxon>Eukaryota</taxon>
        <taxon>Metazoa</taxon>
        <taxon>Ecdysozoa</taxon>
        <taxon>Arthropoda</taxon>
        <taxon>Hexapoda</taxon>
        <taxon>Insecta</taxon>
        <taxon>Pterygota</taxon>
        <taxon>Neoptera</taxon>
        <taxon>Endopterygota</taxon>
        <taxon>Coleoptera</taxon>
        <taxon>Polyphaga</taxon>
        <taxon>Cucujiformia</taxon>
        <taxon>Chrysomeloidea</taxon>
        <taxon>Chrysomelidae</taxon>
        <taxon>Galerucinae</taxon>
        <taxon>Alticini</taxon>
        <taxon>Psylliodes</taxon>
    </lineage>
</organism>
<keyword evidence="3" id="KW-0732">Signal</keyword>
<dbReference type="Gene3D" id="2.40.10.10">
    <property type="entry name" value="Trypsin-like serine proteases"/>
    <property type="match status" value="2"/>
</dbReference>
<evidence type="ECO:0000256" key="1">
    <source>
        <dbReference type="ARBA" id="ARBA00023157"/>
    </source>
</evidence>
<name>A0A9P0GAF3_9CUCU</name>
<feature type="chain" id="PRO_5040146316" description="Peptidase S1 domain-containing protein" evidence="3">
    <location>
        <begin position="24"/>
        <end position="337"/>
    </location>
</feature>
<evidence type="ECO:0000313" key="5">
    <source>
        <dbReference type="EMBL" id="CAH1102457.1"/>
    </source>
</evidence>
<dbReference type="PROSITE" id="PS50240">
    <property type="entry name" value="TRYPSIN_DOM"/>
    <property type="match status" value="1"/>
</dbReference>
<evidence type="ECO:0000313" key="6">
    <source>
        <dbReference type="Proteomes" id="UP001153636"/>
    </source>
</evidence>
<protein>
    <recommendedName>
        <fullName evidence="4">Peptidase S1 domain-containing protein</fullName>
    </recommendedName>
</protein>
<keyword evidence="1" id="KW-1015">Disulfide bond</keyword>
<dbReference type="SMART" id="SM00020">
    <property type="entry name" value="Tryp_SPc"/>
    <property type="match status" value="1"/>
</dbReference>
<proteinExistence type="inferred from homology"/>
<feature type="domain" description="Peptidase S1" evidence="4">
    <location>
        <begin position="84"/>
        <end position="337"/>
    </location>
</feature>
<evidence type="ECO:0000256" key="2">
    <source>
        <dbReference type="ARBA" id="ARBA00024195"/>
    </source>
</evidence>
<comment type="similarity">
    <text evidence="2">Belongs to the peptidase S1 family. CLIP subfamily.</text>
</comment>
<dbReference type="Proteomes" id="UP001153636">
    <property type="component" value="Chromosome 13"/>
</dbReference>
<dbReference type="AlphaFoldDB" id="A0A9P0GAF3"/>
<keyword evidence="6" id="KW-1185">Reference proteome</keyword>
<dbReference type="OrthoDB" id="6656697at2759"/>
<dbReference type="GO" id="GO:0004252">
    <property type="term" value="F:serine-type endopeptidase activity"/>
    <property type="evidence" value="ECO:0007669"/>
    <property type="project" value="InterPro"/>
</dbReference>
<evidence type="ECO:0000256" key="3">
    <source>
        <dbReference type="SAM" id="SignalP"/>
    </source>
</evidence>
<sequence>MFLVLLFVSFVAVYIPIFPITQAQRTYNCATREYCNDYVDIDLRIQTPNSGNNPNPTPTPSGNCPQGYIPCTNIKCGFSTQKPVFGSNGQATQGAYPWHVYLYRIPEGRNAYVGGGVLINQYWVLTAAHKVQNYQLQPNNIGALLGLYNRNDAGPTVQNSALQNIILHPSYDTTAYKPSYKNDIALLRLQTPMNFGNYVNLACLPAARSYVGSSAQNCVVVGFGQTTFANNDAPYTYLKQAFVPIVTIDECNRTFYQIGIETSYYLDGQNEICAGGQANVDACTQDGGSGLVCRDSPTGVFSVVGLVIWGKNCGVQNRYGVYVNVPSYLGFISQYVR</sequence>
<dbReference type="InterPro" id="IPR001314">
    <property type="entry name" value="Peptidase_S1A"/>
</dbReference>
<dbReference type="PANTHER" id="PTHR24256">
    <property type="entry name" value="TRYPTASE-RELATED"/>
    <property type="match status" value="1"/>
</dbReference>
<dbReference type="EMBL" id="OV651825">
    <property type="protein sequence ID" value="CAH1102457.1"/>
    <property type="molecule type" value="Genomic_DNA"/>
</dbReference>
<dbReference type="FunFam" id="2.40.10.10:FF:000068">
    <property type="entry name" value="transmembrane protease serine 2"/>
    <property type="match status" value="1"/>
</dbReference>
<dbReference type="InterPro" id="IPR051487">
    <property type="entry name" value="Ser/Thr_Proteases_Immune/Dev"/>
</dbReference>
<dbReference type="Pfam" id="PF00089">
    <property type="entry name" value="Trypsin"/>
    <property type="match status" value="1"/>
</dbReference>